<proteinExistence type="predicted"/>
<feature type="region of interest" description="Disordered" evidence="1">
    <location>
        <begin position="32"/>
        <end position="84"/>
    </location>
</feature>
<reference evidence="2" key="1">
    <citation type="journal article" date="2022" name="Arch. Microbiol.">
        <title>Pseudodesulfovibrio sediminis sp. nov., a mesophilic and neutrophilic sulfate-reducing bacterium isolated from sediment of a brackish lake.</title>
        <authorList>
            <person name="Takahashi A."/>
            <person name="Kojima H."/>
            <person name="Watanabe M."/>
            <person name="Fukui M."/>
        </authorList>
    </citation>
    <scope>NUCLEOTIDE SEQUENCE</scope>
    <source>
        <strain evidence="2">SF6</strain>
    </source>
</reference>
<sequence>MRQIILILSDREKRIPSSSELRSLGFLVSTAVADPGRNPSRRTERKATESPPEQSERKQTKGLGPETPPVQKHRGLLCDQDRAC</sequence>
<gene>
    <name evidence="2" type="ORF">PSDVSF_21400</name>
</gene>
<accession>A0ABM7P7E0</accession>
<protein>
    <submittedName>
        <fullName evidence="2">Uncharacterized protein</fullName>
    </submittedName>
</protein>
<keyword evidence="3" id="KW-1185">Reference proteome</keyword>
<feature type="compositionally biased region" description="Basic and acidic residues" evidence="1">
    <location>
        <begin position="41"/>
        <end position="59"/>
    </location>
</feature>
<evidence type="ECO:0000313" key="2">
    <source>
        <dbReference type="EMBL" id="BCS88898.1"/>
    </source>
</evidence>
<evidence type="ECO:0000313" key="3">
    <source>
        <dbReference type="Proteomes" id="UP001053296"/>
    </source>
</evidence>
<evidence type="ECO:0000256" key="1">
    <source>
        <dbReference type="SAM" id="MobiDB-lite"/>
    </source>
</evidence>
<organism evidence="2 3">
    <name type="scientific">Pseudodesulfovibrio sediminis</name>
    <dbReference type="NCBI Taxonomy" id="2810563"/>
    <lineage>
        <taxon>Bacteria</taxon>
        <taxon>Pseudomonadati</taxon>
        <taxon>Thermodesulfobacteriota</taxon>
        <taxon>Desulfovibrionia</taxon>
        <taxon>Desulfovibrionales</taxon>
        <taxon>Desulfovibrionaceae</taxon>
    </lineage>
</organism>
<dbReference type="Proteomes" id="UP001053296">
    <property type="component" value="Chromosome"/>
</dbReference>
<dbReference type="EMBL" id="AP024485">
    <property type="protein sequence ID" value="BCS88898.1"/>
    <property type="molecule type" value="Genomic_DNA"/>
</dbReference>
<name>A0ABM7P7E0_9BACT</name>